<organism evidence="1 2">
    <name type="scientific">Anaerotruncus colihominis</name>
    <dbReference type="NCBI Taxonomy" id="169435"/>
    <lineage>
        <taxon>Bacteria</taxon>
        <taxon>Bacillati</taxon>
        <taxon>Bacillota</taxon>
        <taxon>Clostridia</taxon>
        <taxon>Eubacteriales</taxon>
        <taxon>Oscillospiraceae</taxon>
        <taxon>Anaerotruncus</taxon>
    </lineage>
</organism>
<keyword evidence="2" id="KW-1185">Reference proteome</keyword>
<evidence type="ECO:0000313" key="1">
    <source>
        <dbReference type="EMBL" id="NBH61536.1"/>
    </source>
</evidence>
<protein>
    <submittedName>
        <fullName evidence="1">DUF2313 domain-containing protein</fullName>
    </submittedName>
</protein>
<evidence type="ECO:0000313" key="2">
    <source>
        <dbReference type="Proteomes" id="UP000446866"/>
    </source>
</evidence>
<gene>
    <name evidence="1" type="ORF">D0435_07720</name>
</gene>
<reference evidence="1 2" key="1">
    <citation type="submission" date="2018-08" db="EMBL/GenBank/DDBJ databases">
        <title>Murine metabolic-syndrome-specific gut microbial biobank.</title>
        <authorList>
            <person name="Liu C."/>
        </authorList>
    </citation>
    <scope>NUCLEOTIDE SEQUENCE [LARGE SCALE GENOMIC DNA]</scope>
    <source>
        <strain evidence="1 2">28</strain>
    </source>
</reference>
<name>A0A845QIY2_9FIRM</name>
<accession>A0A845QIY2</accession>
<sequence length="193" mass="22617">MEYYSSERIEEILKSDKAREILGWFPPVYSDAYVFLWLLEEVGMSLSRLEQWAREFAEQVMPQTATWSLPYWEERYGILPDEKLSLSQRRNQIVNRRRTRAPMPPAKAIEIVENLTGVDVRIEENTGKNKFTVMFGDVVPQDVIAAVRRELNILKPAHLIYEIVTSIFYEMVTARYLAAKAGVFKMYEVKEEE</sequence>
<dbReference type="EMBL" id="QXWK01000013">
    <property type="protein sequence ID" value="NBH61536.1"/>
    <property type="molecule type" value="Genomic_DNA"/>
</dbReference>
<dbReference type="Proteomes" id="UP000446866">
    <property type="component" value="Unassembled WGS sequence"/>
</dbReference>
<dbReference type="RefSeq" id="WP_160201820.1">
    <property type="nucleotide sequence ID" value="NZ_QXWK01000013.1"/>
</dbReference>
<dbReference type="InterPro" id="IPR018755">
    <property type="entry name" value="Phage_Mu_Gp48"/>
</dbReference>
<proteinExistence type="predicted"/>
<dbReference type="Pfam" id="PF10076">
    <property type="entry name" value="Phage_Mu_Gp48"/>
    <property type="match status" value="1"/>
</dbReference>
<dbReference type="AlphaFoldDB" id="A0A845QIY2"/>
<comment type="caution">
    <text evidence="1">The sequence shown here is derived from an EMBL/GenBank/DDBJ whole genome shotgun (WGS) entry which is preliminary data.</text>
</comment>